<evidence type="ECO:0000313" key="10">
    <source>
        <dbReference type="EMBL" id="SVD52106.1"/>
    </source>
</evidence>
<feature type="coiled-coil region" evidence="6">
    <location>
        <begin position="216"/>
        <end position="250"/>
    </location>
</feature>
<dbReference type="PROSITE" id="PS50110">
    <property type="entry name" value="RESPONSE_REGULATORY"/>
    <property type="match status" value="1"/>
</dbReference>
<accession>A0A382VZR7</accession>
<dbReference type="InterPro" id="IPR039420">
    <property type="entry name" value="WalR-like"/>
</dbReference>
<evidence type="ECO:0000256" key="3">
    <source>
        <dbReference type="ARBA" id="ARBA00023015"/>
    </source>
</evidence>
<dbReference type="PROSITE" id="PS50112">
    <property type="entry name" value="PAS"/>
    <property type="match status" value="1"/>
</dbReference>
<feature type="domain" description="PAC" evidence="9">
    <location>
        <begin position="169"/>
        <end position="221"/>
    </location>
</feature>
<evidence type="ECO:0000256" key="6">
    <source>
        <dbReference type="SAM" id="Coils"/>
    </source>
</evidence>
<evidence type="ECO:0000259" key="8">
    <source>
        <dbReference type="PROSITE" id="PS50112"/>
    </source>
</evidence>
<dbReference type="InterPro" id="IPR013767">
    <property type="entry name" value="PAS_fold"/>
</dbReference>
<dbReference type="InterPro" id="IPR000700">
    <property type="entry name" value="PAS-assoc_C"/>
</dbReference>
<gene>
    <name evidence="10" type="ORF">METZ01_LOCUS404960</name>
</gene>
<evidence type="ECO:0000256" key="4">
    <source>
        <dbReference type="ARBA" id="ARBA00023125"/>
    </source>
</evidence>
<keyword evidence="1" id="KW-0597">Phosphoprotein</keyword>
<dbReference type="PANTHER" id="PTHR48111">
    <property type="entry name" value="REGULATOR OF RPOS"/>
    <property type="match status" value="1"/>
</dbReference>
<dbReference type="PROSITE" id="PS50113">
    <property type="entry name" value="PAC"/>
    <property type="match status" value="1"/>
</dbReference>
<evidence type="ECO:0000256" key="2">
    <source>
        <dbReference type="ARBA" id="ARBA00023012"/>
    </source>
</evidence>
<dbReference type="SUPFAM" id="SSF52172">
    <property type="entry name" value="CheY-like"/>
    <property type="match status" value="1"/>
</dbReference>
<feature type="non-terminal residue" evidence="10">
    <location>
        <position position="281"/>
    </location>
</feature>
<feature type="domain" description="PAS" evidence="8">
    <location>
        <begin position="97"/>
        <end position="152"/>
    </location>
</feature>
<protein>
    <recommendedName>
        <fullName evidence="11">Response regulatory domain-containing protein</fullName>
    </recommendedName>
</protein>
<dbReference type="GO" id="GO:0005829">
    <property type="term" value="C:cytosol"/>
    <property type="evidence" value="ECO:0007669"/>
    <property type="project" value="TreeGrafter"/>
</dbReference>
<dbReference type="EMBL" id="UINC01155955">
    <property type="protein sequence ID" value="SVD52106.1"/>
    <property type="molecule type" value="Genomic_DNA"/>
</dbReference>
<keyword evidence="6" id="KW-0175">Coiled coil</keyword>
<feature type="domain" description="Response regulatory" evidence="7">
    <location>
        <begin position="1"/>
        <end position="78"/>
    </location>
</feature>
<keyword evidence="2" id="KW-0902">Two-component regulatory system</keyword>
<evidence type="ECO:0000259" key="7">
    <source>
        <dbReference type="PROSITE" id="PS50110"/>
    </source>
</evidence>
<dbReference type="Pfam" id="PF00989">
    <property type="entry name" value="PAS"/>
    <property type="match status" value="1"/>
</dbReference>
<dbReference type="CDD" id="cd00130">
    <property type="entry name" value="PAS"/>
    <property type="match status" value="1"/>
</dbReference>
<keyword evidence="5" id="KW-0804">Transcription</keyword>
<evidence type="ECO:0000256" key="1">
    <source>
        <dbReference type="ARBA" id="ARBA00022553"/>
    </source>
</evidence>
<keyword evidence="4" id="KW-0238">DNA-binding</keyword>
<dbReference type="InterPro" id="IPR011006">
    <property type="entry name" value="CheY-like_superfamily"/>
</dbReference>
<dbReference type="Pfam" id="PF00072">
    <property type="entry name" value="Response_reg"/>
    <property type="match status" value="1"/>
</dbReference>
<dbReference type="GO" id="GO:0006355">
    <property type="term" value="P:regulation of DNA-templated transcription"/>
    <property type="evidence" value="ECO:0007669"/>
    <property type="project" value="InterPro"/>
</dbReference>
<dbReference type="GO" id="GO:0000976">
    <property type="term" value="F:transcription cis-regulatory region binding"/>
    <property type="evidence" value="ECO:0007669"/>
    <property type="project" value="TreeGrafter"/>
</dbReference>
<dbReference type="GO" id="GO:0000156">
    <property type="term" value="F:phosphorelay response regulator activity"/>
    <property type="evidence" value="ECO:0007669"/>
    <property type="project" value="TreeGrafter"/>
</dbReference>
<dbReference type="PANTHER" id="PTHR48111:SF1">
    <property type="entry name" value="TWO-COMPONENT RESPONSE REGULATOR ORR33"/>
    <property type="match status" value="1"/>
</dbReference>
<dbReference type="Gene3D" id="3.40.50.2300">
    <property type="match status" value="1"/>
</dbReference>
<organism evidence="10">
    <name type="scientific">marine metagenome</name>
    <dbReference type="NCBI Taxonomy" id="408172"/>
    <lineage>
        <taxon>unclassified sequences</taxon>
        <taxon>metagenomes</taxon>
        <taxon>ecological metagenomes</taxon>
    </lineage>
</organism>
<reference evidence="10" key="1">
    <citation type="submission" date="2018-05" db="EMBL/GenBank/DDBJ databases">
        <authorList>
            <person name="Lanie J.A."/>
            <person name="Ng W.-L."/>
            <person name="Kazmierczak K.M."/>
            <person name="Andrzejewski T.M."/>
            <person name="Davidsen T.M."/>
            <person name="Wayne K.J."/>
            <person name="Tettelin H."/>
            <person name="Glass J.I."/>
            <person name="Rusch D."/>
            <person name="Podicherti R."/>
            <person name="Tsui H.-C.T."/>
            <person name="Winkler M.E."/>
        </authorList>
    </citation>
    <scope>NUCLEOTIDE SEQUENCE</scope>
</reference>
<evidence type="ECO:0000256" key="5">
    <source>
        <dbReference type="ARBA" id="ARBA00023163"/>
    </source>
</evidence>
<dbReference type="GO" id="GO:0032993">
    <property type="term" value="C:protein-DNA complex"/>
    <property type="evidence" value="ECO:0007669"/>
    <property type="project" value="TreeGrafter"/>
</dbReference>
<sequence>MKNDIDIVVCDLVMPKSSGFEFLALRQTVARCAEVPTIIVTSAESTQPLVDSLRAGASDFLHKPFHAEELLARLRAHVDLRKRQVELNQANADVARYQLHLENIISSMVDGVVVLDNREHISLSNEAFLDLLGYQEKEARGMAMQRFFAADDLLQMTGVATALGAGRVHNLNVSFVAKDGTRIPSTVSGSTMYDSDGSVKSYVLVAHDLRETLRILAQESRALAAEAERSEELKRARDELEQRTKAELKHAKNLMVQSEKLSQLGQLVASIGHEISSPVWL</sequence>
<dbReference type="Gene3D" id="1.10.287.130">
    <property type="match status" value="1"/>
</dbReference>
<dbReference type="Gene3D" id="3.30.450.20">
    <property type="entry name" value="PAS domain"/>
    <property type="match status" value="1"/>
</dbReference>
<dbReference type="NCBIfam" id="TIGR00229">
    <property type="entry name" value="sensory_box"/>
    <property type="match status" value="1"/>
</dbReference>
<dbReference type="SUPFAM" id="SSF55785">
    <property type="entry name" value="PYP-like sensor domain (PAS domain)"/>
    <property type="match status" value="1"/>
</dbReference>
<evidence type="ECO:0000259" key="9">
    <source>
        <dbReference type="PROSITE" id="PS50113"/>
    </source>
</evidence>
<dbReference type="InterPro" id="IPR035965">
    <property type="entry name" value="PAS-like_dom_sf"/>
</dbReference>
<dbReference type="AlphaFoldDB" id="A0A382VZR7"/>
<proteinExistence type="predicted"/>
<evidence type="ECO:0008006" key="11">
    <source>
        <dbReference type="Google" id="ProtNLM"/>
    </source>
</evidence>
<name>A0A382VZR7_9ZZZZ</name>
<dbReference type="InterPro" id="IPR000014">
    <property type="entry name" value="PAS"/>
</dbReference>
<keyword evidence="3" id="KW-0805">Transcription regulation</keyword>
<dbReference type="SMART" id="SM00091">
    <property type="entry name" value="PAS"/>
    <property type="match status" value="1"/>
</dbReference>
<dbReference type="InterPro" id="IPR001789">
    <property type="entry name" value="Sig_transdc_resp-reg_receiver"/>
</dbReference>